<dbReference type="PANTHER" id="PTHR28112">
    <property type="entry name" value="SRP-INDEPENDENT TARGETING PROTEIN 3"/>
    <property type="match status" value="1"/>
</dbReference>
<dbReference type="AlphaFoldDB" id="A0A6U2BLL2"/>
<organism evidence="2">
    <name type="scientific">Hemiselmis andersenii</name>
    <name type="common">Cryptophyte alga</name>
    <dbReference type="NCBI Taxonomy" id="464988"/>
    <lineage>
        <taxon>Eukaryota</taxon>
        <taxon>Cryptophyceae</taxon>
        <taxon>Cryptomonadales</taxon>
        <taxon>Hemiselmidaceae</taxon>
        <taxon>Hemiselmis</taxon>
    </lineage>
</organism>
<reference evidence="2" key="1">
    <citation type="submission" date="2021-01" db="EMBL/GenBank/DDBJ databases">
        <authorList>
            <person name="Corre E."/>
            <person name="Pelletier E."/>
            <person name="Niang G."/>
            <person name="Scheremetjew M."/>
            <person name="Finn R."/>
            <person name="Kale V."/>
            <person name="Holt S."/>
            <person name="Cochrane G."/>
            <person name="Meng A."/>
            <person name="Brown T."/>
            <person name="Cohen L."/>
        </authorList>
    </citation>
    <scope>NUCLEOTIDE SEQUENCE</scope>
    <source>
        <strain evidence="2">CCMP644</strain>
    </source>
</reference>
<dbReference type="PANTHER" id="PTHR28112:SF1">
    <property type="entry name" value="SRP-INDEPENDENT TARGETING PROTEIN 3"/>
    <property type="match status" value="1"/>
</dbReference>
<dbReference type="InterPro" id="IPR012098">
    <property type="entry name" value="SND3_fun"/>
</dbReference>
<dbReference type="GO" id="GO:0045047">
    <property type="term" value="P:protein targeting to ER"/>
    <property type="evidence" value="ECO:0007669"/>
    <property type="project" value="InterPro"/>
</dbReference>
<evidence type="ECO:0000313" key="2">
    <source>
        <dbReference type="EMBL" id="CAD8985891.1"/>
    </source>
</evidence>
<gene>
    <name evidence="2" type="ORF">HAND00432_LOCUS36904</name>
</gene>
<proteinExistence type="predicted"/>
<protein>
    <recommendedName>
        <fullName evidence="3">Inorganic phosphate transporter</fullName>
    </recommendedName>
</protein>
<sequence length="200" mass="22980">MSLKMFITPALVYAINQADIDWKDESNLFTLRSVWAGAMVCSLIVKLVVRSKVLSRFDDRRVRIKASTKMGQEIEAREITVSEHDEEQVGQGLQQFFIQCCITAGIHYKWGYSLPLIIGVWTQIMMTYDSPLFQIHMLGYSDSGEGNPLKRPWSGPQNGFEDLWKKAQMMDPKKKEAMDRSKDKKKAGKLNKQMIRANKK</sequence>
<evidence type="ECO:0000256" key="1">
    <source>
        <dbReference type="SAM" id="MobiDB-lite"/>
    </source>
</evidence>
<dbReference type="Pfam" id="PF10032">
    <property type="entry name" value="Pho88"/>
    <property type="match status" value="1"/>
</dbReference>
<name>A0A6U2BLL2_HEMAN</name>
<dbReference type="EMBL" id="HBFX01061190">
    <property type="protein sequence ID" value="CAD8985891.1"/>
    <property type="molecule type" value="Transcribed_RNA"/>
</dbReference>
<dbReference type="GO" id="GO:0005783">
    <property type="term" value="C:endoplasmic reticulum"/>
    <property type="evidence" value="ECO:0007669"/>
    <property type="project" value="InterPro"/>
</dbReference>
<accession>A0A6U2BLL2</accession>
<evidence type="ECO:0008006" key="3">
    <source>
        <dbReference type="Google" id="ProtNLM"/>
    </source>
</evidence>
<dbReference type="GO" id="GO:0005739">
    <property type="term" value="C:mitochondrion"/>
    <property type="evidence" value="ECO:0007669"/>
    <property type="project" value="TreeGrafter"/>
</dbReference>
<feature type="region of interest" description="Disordered" evidence="1">
    <location>
        <begin position="171"/>
        <end position="200"/>
    </location>
</feature>
<feature type="compositionally biased region" description="Basic and acidic residues" evidence="1">
    <location>
        <begin position="171"/>
        <end position="182"/>
    </location>
</feature>